<keyword evidence="13" id="KW-1185">Reference proteome</keyword>
<keyword evidence="4" id="KW-0227">DNA damage</keyword>
<dbReference type="GO" id="GO:0043138">
    <property type="term" value="F:3'-5' DNA helicase activity"/>
    <property type="evidence" value="ECO:0007669"/>
    <property type="project" value="TreeGrafter"/>
</dbReference>
<name>A0A6N7VTG3_9ACTO</name>
<comment type="caution">
    <text evidence="12">The sequence shown here is derived from an EMBL/GenBank/DDBJ whole genome shotgun (WGS) entry which is preliminary data.</text>
</comment>
<evidence type="ECO:0000313" key="13">
    <source>
        <dbReference type="Proteomes" id="UP000470875"/>
    </source>
</evidence>
<organism evidence="12 13">
    <name type="scientific">Scrofimicrobium canadense</name>
    <dbReference type="NCBI Taxonomy" id="2652290"/>
    <lineage>
        <taxon>Bacteria</taxon>
        <taxon>Bacillati</taxon>
        <taxon>Actinomycetota</taxon>
        <taxon>Actinomycetes</taxon>
        <taxon>Actinomycetales</taxon>
        <taxon>Actinomycetaceae</taxon>
        <taxon>Scrofimicrobium</taxon>
    </lineage>
</organism>
<dbReference type="Proteomes" id="UP000470875">
    <property type="component" value="Unassembled WGS sequence"/>
</dbReference>
<evidence type="ECO:0000256" key="9">
    <source>
        <dbReference type="ARBA" id="ARBA00023125"/>
    </source>
</evidence>
<keyword evidence="3" id="KW-0547">Nucleotide-binding</keyword>
<dbReference type="GO" id="GO:0004527">
    <property type="term" value="F:exonuclease activity"/>
    <property type="evidence" value="ECO:0007669"/>
    <property type="project" value="UniProtKB-KW"/>
</dbReference>
<reference evidence="12 13" key="1">
    <citation type="submission" date="2019-08" db="EMBL/GenBank/DDBJ databases">
        <title>In-depth cultivation of the pig gut microbiome towards novel bacterial diversity and tailored functional studies.</title>
        <authorList>
            <person name="Wylensek D."/>
            <person name="Hitch T.C.A."/>
            <person name="Clavel T."/>
        </authorList>
    </citation>
    <scope>NUCLEOTIDE SEQUENCE [LARGE SCALE GENOMIC DNA]</scope>
    <source>
        <strain evidence="12 13">WB03_NA08</strain>
    </source>
</reference>
<comment type="similarity">
    <text evidence="1">Belongs to the helicase family. UvrD subfamily.</text>
</comment>
<dbReference type="InterPro" id="IPR027417">
    <property type="entry name" value="P-loop_NTPase"/>
</dbReference>
<dbReference type="Gene3D" id="1.10.486.10">
    <property type="entry name" value="PCRA, domain 4"/>
    <property type="match status" value="1"/>
</dbReference>
<dbReference type="PANTHER" id="PTHR11070">
    <property type="entry name" value="UVRD / RECB / PCRA DNA HELICASE FAMILY MEMBER"/>
    <property type="match status" value="1"/>
</dbReference>
<evidence type="ECO:0000256" key="6">
    <source>
        <dbReference type="ARBA" id="ARBA00022806"/>
    </source>
</evidence>
<evidence type="ECO:0000313" key="12">
    <source>
        <dbReference type="EMBL" id="MSS85067.1"/>
    </source>
</evidence>
<accession>A0A6N7VTG3</accession>
<dbReference type="InterPro" id="IPR014017">
    <property type="entry name" value="DNA_helicase_UvrD-like_C"/>
</dbReference>
<dbReference type="Gene3D" id="3.40.50.300">
    <property type="entry name" value="P-loop containing nucleotide triphosphate hydrolases"/>
    <property type="match status" value="2"/>
</dbReference>
<dbReference type="InterPro" id="IPR000212">
    <property type="entry name" value="DNA_helicase_UvrD/REP"/>
</dbReference>
<protein>
    <submittedName>
        <fullName evidence="12">ATP-dependent helicase</fullName>
    </submittedName>
</protein>
<evidence type="ECO:0000256" key="8">
    <source>
        <dbReference type="ARBA" id="ARBA00022840"/>
    </source>
</evidence>
<feature type="domain" description="UvrD-like helicase C-terminal" evidence="11">
    <location>
        <begin position="287"/>
        <end position="579"/>
    </location>
</feature>
<evidence type="ECO:0000259" key="11">
    <source>
        <dbReference type="PROSITE" id="PS51217"/>
    </source>
</evidence>
<evidence type="ECO:0000256" key="3">
    <source>
        <dbReference type="ARBA" id="ARBA00022741"/>
    </source>
</evidence>
<dbReference type="InterPro" id="IPR038726">
    <property type="entry name" value="PDDEXK_AddAB-type"/>
</dbReference>
<evidence type="ECO:0000256" key="2">
    <source>
        <dbReference type="ARBA" id="ARBA00022722"/>
    </source>
</evidence>
<evidence type="ECO:0000256" key="5">
    <source>
        <dbReference type="ARBA" id="ARBA00022801"/>
    </source>
</evidence>
<sequence length="1008" mass="110481">AVLVGGPGTGKTRTLLRIFEDEAGKNGSEAWASVLLLTPDRRRATQLEKLLPADILGAVAKVGGHRLVRSINSYAYLVISEWMIGRKQPFPKPALVSGAEEDVWLAQWLADNGQVWDGIVPDAAKETEWFRTEIRELMSRVGEAGLNAEDLDSLGRWAGIPAWQAAARMYESFAGKDPFSVQTPHIDAARVQIIAARVLQEWQQKAEAESVLGILPIPTTVLVDDLQDCTVATAVLLQAMARLGTRVVATASPLSATASYRGGRADLGKEVASLCGIPMRNLTRYHRYRSDRAYSVSQAMAHALDPRTPPPASDPQRVGVFSSEGRLLLAISNEIRRRHFLDEVPWHRNAIIVRHSGQIETIRRALVRHGVPVAAAERPIKLSQIPVCAAILRVLYVDEDDSAANALELLTSPLVGADTLRLYAFIRSAAAIDESWGTLEYWLTQSHIPDELTEEHPVAASWLRSAAAIVAAGKAAATMSASDGLWAVWEATGKAEAWRETALSGADSGREADLRLDAVVALFRSADLWMQEEMAAGRASDAQTFAKELLGQVVERDSLAVRGMRAPGVEVLTVAQAAGREWDFVYIVGLQDGLWPASGTSGILMQMPKLRTLLDEARNVGVGAIDPQLVAADTQYATERREQTRSEAMLLVSAASRARLETKIMTVVDSEQALSSFVMLLKRKGVLTWDEVGDNNPVPHDPKIPFDLESFVALLRQRTMGGQYDADQQVEAARALAYLADSGVQSADPVTWIGAGELSSREPVGQGKPIGLSPSKLETASQCLLNWFFQSIQARRQQGVFAPAEVDSAQLGTLIHRVAEEAPHGTPEQLRSLLDQYWESDGTWLDKVQHEKALHMVSLLGDYFQRPVTRVEVEKEFRLEVGDATIYGRVDRLEHLEDGRMQVVDIKTGKTKPRPADVEENLQLAAYQLAMTDAENSAGAVYLSVGAPGRGQNPEFRQPTLDVQQREELQNTLADLSANMRGPDYRPTVCDACRYCDFRDVCPARKDS</sequence>
<dbReference type="Gene3D" id="1.10.10.160">
    <property type="match status" value="1"/>
</dbReference>
<dbReference type="EMBL" id="VULO01000012">
    <property type="protein sequence ID" value="MSS85067.1"/>
    <property type="molecule type" value="Genomic_DNA"/>
</dbReference>
<dbReference type="InterPro" id="IPR011604">
    <property type="entry name" value="PDDEXK-like_dom_sf"/>
</dbReference>
<dbReference type="PANTHER" id="PTHR11070:SF2">
    <property type="entry name" value="ATP-DEPENDENT DNA HELICASE SRS2"/>
    <property type="match status" value="1"/>
</dbReference>
<evidence type="ECO:0000256" key="7">
    <source>
        <dbReference type="ARBA" id="ARBA00022839"/>
    </source>
</evidence>
<dbReference type="Pfam" id="PF12705">
    <property type="entry name" value="PDDEXK_1"/>
    <property type="match status" value="1"/>
</dbReference>
<proteinExistence type="inferred from homology"/>
<dbReference type="GO" id="GO:0005524">
    <property type="term" value="F:ATP binding"/>
    <property type="evidence" value="ECO:0007669"/>
    <property type="project" value="UniProtKB-KW"/>
</dbReference>
<keyword evidence="5" id="KW-0378">Hydrolase</keyword>
<keyword evidence="7" id="KW-0269">Exonuclease</keyword>
<feature type="non-terminal residue" evidence="12">
    <location>
        <position position="1"/>
    </location>
</feature>
<keyword evidence="9" id="KW-0238">DNA-binding</keyword>
<dbReference type="SUPFAM" id="SSF52540">
    <property type="entry name" value="P-loop containing nucleoside triphosphate hydrolases"/>
    <property type="match status" value="1"/>
</dbReference>
<evidence type="ECO:0000256" key="1">
    <source>
        <dbReference type="ARBA" id="ARBA00009922"/>
    </source>
</evidence>
<keyword evidence="10" id="KW-0234">DNA repair</keyword>
<evidence type="ECO:0000256" key="10">
    <source>
        <dbReference type="ARBA" id="ARBA00023204"/>
    </source>
</evidence>
<dbReference type="Gene3D" id="3.90.320.10">
    <property type="match status" value="1"/>
</dbReference>
<dbReference type="InterPro" id="IPR013986">
    <property type="entry name" value="DExx_box_DNA_helicase_dom_sf"/>
</dbReference>
<dbReference type="RefSeq" id="WP_154545997.1">
    <property type="nucleotide sequence ID" value="NZ_VULO01000012.1"/>
</dbReference>
<dbReference type="GO" id="GO:0003677">
    <property type="term" value="F:DNA binding"/>
    <property type="evidence" value="ECO:0007669"/>
    <property type="project" value="UniProtKB-KW"/>
</dbReference>
<evidence type="ECO:0000256" key="4">
    <source>
        <dbReference type="ARBA" id="ARBA00022763"/>
    </source>
</evidence>
<keyword evidence="8" id="KW-0067">ATP-binding</keyword>
<keyword evidence="6 12" id="KW-0347">Helicase</keyword>
<dbReference type="GO" id="GO:0000725">
    <property type="term" value="P:recombinational repair"/>
    <property type="evidence" value="ECO:0007669"/>
    <property type="project" value="TreeGrafter"/>
</dbReference>
<keyword evidence="2" id="KW-0540">Nuclease</keyword>
<dbReference type="AlphaFoldDB" id="A0A6N7VTG3"/>
<dbReference type="PROSITE" id="PS51217">
    <property type="entry name" value="UVRD_HELICASE_CTER"/>
    <property type="match status" value="1"/>
</dbReference>
<gene>
    <name evidence="12" type="ORF">FYJ24_09890</name>
</gene>